<dbReference type="EMBL" id="FOBS01000014">
    <property type="protein sequence ID" value="SEM40691.1"/>
    <property type="molecule type" value="Genomic_DNA"/>
</dbReference>
<dbReference type="PROSITE" id="PS51257">
    <property type="entry name" value="PROKAR_LIPOPROTEIN"/>
    <property type="match status" value="1"/>
</dbReference>
<dbReference type="GO" id="GO:0016787">
    <property type="term" value="F:hydrolase activity"/>
    <property type="evidence" value="ECO:0007669"/>
    <property type="project" value="UniProtKB-KW"/>
</dbReference>
<evidence type="ECO:0000256" key="1">
    <source>
        <dbReference type="SAM" id="SignalP"/>
    </source>
</evidence>
<keyword evidence="1" id="KW-0732">Signal</keyword>
<dbReference type="Pfam" id="PF17186">
    <property type="entry name" value="Lipocalin_9"/>
    <property type="match status" value="1"/>
</dbReference>
<reference evidence="3 4" key="1">
    <citation type="submission" date="2016-10" db="EMBL/GenBank/DDBJ databases">
        <authorList>
            <person name="de Groot N.N."/>
        </authorList>
    </citation>
    <scope>NUCLEOTIDE SEQUENCE [LARGE SCALE GENOMIC DNA]</scope>
    <source>
        <strain evidence="3 4">DSM 8423</strain>
    </source>
</reference>
<dbReference type="AlphaFoldDB" id="A0A1H7Y404"/>
<dbReference type="InterPro" id="IPR023374">
    <property type="entry name" value="AttH-like_dom_sf"/>
</dbReference>
<feature type="chain" id="PRO_5011542408" evidence="1">
    <location>
        <begin position="21"/>
        <end position="366"/>
    </location>
</feature>
<feature type="domain" description="AttH" evidence="2">
    <location>
        <begin position="47"/>
        <end position="220"/>
    </location>
</feature>
<dbReference type="PANTHER" id="PTHR38591:SF1">
    <property type="entry name" value="BLL1000 PROTEIN"/>
    <property type="match status" value="1"/>
</dbReference>
<evidence type="ECO:0000313" key="4">
    <source>
        <dbReference type="Proteomes" id="UP000198744"/>
    </source>
</evidence>
<dbReference type="SUPFAM" id="SSF159245">
    <property type="entry name" value="AttH-like"/>
    <property type="match status" value="1"/>
</dbReference>
<dbReference type="InterPro" id="IPR010791">
    <property type="entry name" value="AttH_dom"/>
</dbReference>
<accession>A0A1H7Y404</accession>
<dbReference type="Proteomes" id="UP000198744">
    <property type="component" value="Unassembled WGS sequence"/>
</dbReference>
<keyword evidence="3" id="KW-0378">Hydrolase</keyword>
<evidence type="ECO:0000313" key="3">
    <source>
        <dbReference type="EMBL" id="SEM40691.1"/>
    </source>
</evidence>
<dbReference type="RefSeq" id="WP_093883610.1">
    <property type="nucleotide sequence ID" value="NZ_FOBS01000014.1"/>
</dbReference>
<gene>
    <name evidence="3" type="ORF">SAMN04489760_1146</name>
</gene>
<dbReference type="OrthoDB" id="9770826at2"/>
<name>A0A1H7Y404_9BACT</name>
<keyword evidence="4" id="KW-1185">Reference proteome</keyword>
<dbReference type="STRING" id="43775.SAMN04489760_1146"/>
<feature type="signal peptide" evidence="1">
    <location>
        <begin position="1"/>
        <end position="20"/>
    </location>
</feature>
<dbReference type="PANTHER" id="PTHR38591">
    <property type="entry name" value="HYDROLASE"/>
    <property type="match status" value="1"/>
</dbReference>
<dbReference type="Pfam" id="PF07143">
    <property type="entry name" value="CrtC"/>
    <property type="match status" value="1"/>
</dbReference>
<protein>
    <submittedName>
        <fullName evidence="3">Predicted secreted hydrolase</fullName>
    </submittedName>
</protein>
<dbReference type="Gene3D" id="2.40.370.10">
    <property type="entry name" value="AttH-like domain"/>
    <property type="match status" value="2"/>
</dbReference>
<evidence type="ECO:0000259" key="2">
    <source>
        <dbReference type="Pfam" id="PF07143"/>
    </source>
</evidence>
<organism evidence="3 4">
    <name type="scientific">Syntrophus gentianae</name>
    <dbReference type="NCBI Taxonomy" id="43775"/>
    <lineage>
        <taxon>Bacteria</taxon>
        <taxon>Pseudomonadati</taxon>
        <taxon>Thermodesulfobacteriota</taxon>
        <taxon>Syntrophia</taxon>
        <taxon>Syntrophales</taxon>
        <taxon>Syntrophaceae</taxon>
        <taxon>Syntrophus</taxon>
    </lineage>
</organism>
<sequence length="366" mass="40737">MIKYLSILIFLMLACLPAWAGNDWEQATGPWHWNFPRDHGDHRKFKTEWWYFTGNLIDAVGNRYGYQLTFFRHGIRQEAATPSNPWSLRDVYPAHFAISGIAGEKFFFADRICRSGPGLAGADAGKMNVWNLNWFARMEGGQIHIGARHGEAELDLKLRPVKSLVLHGQNGLSRKGPRPGQASYYYSYSDLETTGRLKTAGAGKAVPVRGKSWFDHEFGSNTLAGDQAGWDWFSLHCSDGRDLMIYFLRKKDGSLEKESSGTIIEPDGQSRHLGLSEISMKTLGAWSSSKTGGRYPNRWQIEVPSANLSVSLEPLLQDQELTTSGSTSINYYEGAIEGKGMSKKKPVTCQGYIEMTGYAGSIGGLF</sequence>
<proteinExistence type="predicted"/>